<accession>A0A3D8YDM1</accession>
<feature type="domain" description="DUF4394" evidence="2">
    <location>
        <begin position="298"/>
        <end position="520"/>
    </location>
</feature>
<dbReference type="PROSITE" id="PS51257">
    <property type="entry name" value="PROKAR_LIPOPROTEIN"/>
    <property type="match status" value="1"/>
</dbReference>
<proteinExistence type="predicted"/>
<keyword evidence="4" id="KW-1185">Reference proteome</keyword>
<dbReference type="InterPro" id="IPR025507">
    <property type="entry name" value="DUF4394"/>
</dbReference>
<gene>
    <name evidence="3" type="ORF">DSL64_11140</name>
</gene>
<dbReference type="RefSeq" id="WP_115830944.1">
    <property type="nucleotide sequence ID" value="NZ_QNUL01000006.1"/>
</dbReference>
<protein>
    <submittedName>
        <fullName evidence="3">DUF4394 domain-containing protein</fullName>
    </submittedName>
</protein>
<dbReference type="Proteomes" id="UP000256373">
    <property type="component" value="Unassembled WGS sequence"/>
</dbReference>
<dbReference type="InterPro" id="IPR011044">
    <property type="entry name" value="Quino_amine_DH_bsu"/>
</dbReference>
<evidence type="ECO:0000313" key="4">
    <source>
        <dbReference type="Proteomes" id="UP000256373"/>
    </source>
</evidence>
<feature type="signal peptide" evidence="1">
    <location>
        <begin position="1"/>
        <end position="28"/>
    </location>
</feature>
<name>A0A3D8YDM1_9BACT</name>
<dbReference type="OrthoDB" id="531718at2"/>
<keyword evidence="1" id="KW-0732">Signal</keyword>
<dbReference type="AlphaFoldDB" id="A0A3D8YDM1"/>
<feature type="chain" id="PRO_5017682288" evidence="1">
    <location>
        <begin position="29"/>
        <end position="525"/>
    </location>
</feature>
<organism evidence="3 4">
    <name type="scientific">Dyadobacter luteus</name>
    <dbReference type="NCBI Taxonomy" id="2259619"/>
    <lineage>
        <taxon>Bacteria</taxon>
        <taxon>Pseudomonadati</taxon>
        <taxon>Bacteroidota</taxon>
        <taxon>Cytophagia</taxon>
        <taxon>Cytophagales</taxon>
        <taxon>Spirosomataceae</taxon>
        <taxon>Dyadobacter</taxon>
    </lineage>
</organism>
<evidence type="ECO:0000256" key="1">
    <source>
        <dbReference type="SAM" id="SignalP"/>
    </source>
</evidence>
<feature type="domain" description="DUF4394" evidence="2">
    <location>
        <begin position="56"/>
        <end position="283"/>
    </location>
</feature>
<dbReference type="EMBL" id="QNUL01000006">
    <property type="protein sequence ID" value="REA62218.1"/>
    <property type="molecule type" value="Genomic_DNA"/>
</dbReference>
<dbReference type="Pfam" id="PF14339">
    <property type="entry name" value="DUF4394"/>
    <property type="match status" value="2"/>
</dbReference>
<dbReference type="SUPFAM" id="SSF50969">
    <property type="entry name" value="YVTN repeat-like/Quinoprotein amine dehydrogenase"/>
    <property type="match status" value="2"/>
</dbReference>
<sequence length="525" mass="55283">MKLFNLPTWSTRSLLGLILLAASFQACQDHRLPPVQQELPDQTFYALTDNNVIYELNVRNTSAPVRTINVSGLVGNDVLMGIDFRPATGQLIAVGKNSTIYSINLSNASQPGLAKQIGTAPFGSAITASSVGFDFNPTVDRIRFTTNTAQNLRLHPETGALAVKDTDLNLNTVRHEGIGAVAYTNSFSGATTTAMYDIDPVVDKLYLQSDPNGGVLKEVGSLGLDIAEVGGFDIAPWKTTDGKEYAIASVLFEGKWELDFVDLTTGRLQKLGDLPSGKIIGIAIPTPVAYALSADNKLLIFNPLSTNITVIEKPIGGLPGGVSIEGIDFRPADAMLYALGSNSKLYTVNLLNGAVTEKSSLNIPLSGGANPSYGVDFNPFADRLRVTSNTGQNLRIDVQSGVVAKDTTLALGGTIRGVNGSAYTNSNFGLTGGAQTVLYNIDSETGKLFKQDPPNLGVLVEIGSLGITIDKANGFDITGLTNRGHALLTSGGSTGLYTINLTTGAATKTSNFPAAVRGFALGFNL</sequence>
<comment type="caution">
    <text evidence="3">The sequence shown here is derived from an EMBL/GenBank/DDBJ whole genome shotgun (WGS) entry which is preliminary data.</text>
</comment>
<evidence type="ECO:0000313" key="3">
    <source>
        <dbReference type="EMBL" id="REA62218.1"/>
    </source>
</evidence>
<evidence type="ECO:0000259" key="2">
    <source>
        <dbReference type="Pfam" id="PF14339"/>
    </source>
</evidence>
<reference evidence="3 4" key="1">
    <citation type="submission" date="2018-07" db="EMBL/GenBank/DDBJ databases">
        <title>Dyadobacter roseus sp. nov., isolated from rose rhizosphere soil.</title>
        <authorList>
            <person name="Chen L."/>
        </authorList>
    </citation>
    <scope>NUCLEOTIDE SEQUENCE [LARGE SCALE GENOMIC DNA]</scope>
    <source>
        <strain evidence="3 4">RS19</strain>
    </source>
</reference>